<dbReference type="RefSeq" id="XP_018188404.1">
    <property type="nucleotide sequence ID" value="XM_018331076.1"/>
</dbReference>
<dbReference type="Gene3D" id="1.20.1080.10">
    <property type="entry name" value="Glycerol uptake facilitator protein"/>
    <property type="match status" value="1"/>
</dbReference>
<feature type="transmembrane region" description="Helical" evidence="7">
    <location>
        <begin position="297"/>
        <end position="320"/>
    </location>
</feature>
<dbReference type="OrthoDB" id="3222at2759"/>
<feature type="region of interest" description="Disordered" evidence="6">
    <location>
        <begin position="32"/>
        <end position="89"/>
    </location>
</feature>
<comment type="similarity">
    <text evidence="5">Belongs to the MIP/aquaporin (TC 1.A.8) family.</text>
</comment>
<dbReference type="Pfam" id="PF00230">
    <property type="entry name" value="MIP"/>
    <property type="match status" value="1"/>
</dbReference>
<dbReference type="GO" id="GO:0015267">
    <property type="term" value="F:channel activity"/>
    <property type="evidence" value="ECO:0007669"/>
    <property type="project" value="InterPro"/>
</dbReference>
<dbReference type="GeneID" id="28896213"/>
<dbReference type="Proteomes" id="UP000076632">
    <property type="component" value="Unassembled WGS sequence"/>
</dbReference>
<gene>
    <name evidence="8" type="ORF">L228DRAFT_238755</name>
</gene>
<evidence type="ECO:0000256" key="6">
    <source>
        <dbReference type="SAM" id="MobiDB-lite"/>
    </source>
</evidence>
<accession>A0A165H0Y7</accession>
<feature type="region of interest" description="Disordered" evidence="6">
    <location>
        <begin position="115"/>
        <end position="134"/>
    </location>
</feature>
<dbReference type="EMBL" id="KV407458">
    <property type="protein sequence ID" value="KZF22849.1"/>
    <property type="molecule type" value="Genomic_DNA"/>
</dbReference>
<proteinExistence type="inferred from homology"/>
<feature type="transmembrane region" description="Helical" evidence="7">
    <location>
        <begin position="332"/>
        <end position="351"/>
    </location>
</feature>
<dbReference type="GO" id="GO:0016020">
    <property type="term" value="C:membrane"/>
    <property type="evidence" value="ECO:0007669"/>
    <property type="project" value="UniProtKB-SubCell"/>
</dbReference>
<feature type="transmembrane region" description="Helical" evidence="7">
    <location>
        <begin position="383"/>
        <end position="406"/>
    </location>
</feature>
<comment type="subcellular location">
    <subcellularLocation>
        <location evidence="1">Membrane</location>
        <topology evidence="1">Multi-pass membrane protein</topology>
    </subcellularLocation>
</comment>
<evidence type="ECO:0000256" key="3">
    <source>
        <dbReference type="ARBA" id="ARBA00022989"/>
    </source>
</evidence>
<keyword evidence="9" id="KW-1185">Reference proteome</keyword>
<dbReference type="PANTHER" id="PTHR47002">
    <property type="entry name" value="AQUAPORIN-LIKE"/>
    <property type="match status" value="1"/>
</dbReference>
<sequence>MATIEQEFIPTRLRRASSSTYSYSTAFYDPSHPHGHSHNHSHAHAPRRFSHTPTRLHDDPEAVPLTPTGPNDAAKGPYGPNGPNGTDRLDHLDHLDRLDHGAETNLHTNLAVSTGKHTDVASTHASTSATATTAALRHRRGTVRIIEHPYAGRLGANQEHAVASDDPEYAEIVARTPDAAPFLTWREALLDWKGFGEAHPYIYHSTIIPALIGSAATTIILPLLIFAAAPVSGGHLNPLITISTFFAQISTLPRTLLYVVFQMLGGVIGASFLRAGLGRRLNPPETGGCTIHSEISYGSAFALELIFATTLLFLAFGTALDPRQNKSFGPALAPMLVGLAFGICGLASGLLRAGYTGASLNPARCFGLMSASSFTHRFNTYHWIHWIADVLAAGLNALVWALVPVFRRKI</sequence>
<feature type="compositionally biased region" description="Low complexity" evidence="6">
    <location>
        <begin position="121"/>
        <end position="134"/>
    </location>
</feature>
<evidence type="ECO:0000313" key="9">
    <source>
        <dbReference type="Proteomes" id="UP000076632"/>
    </source>
</evidence>
<reference evidence="8 9" key="1">
    <citation type="journal article" date="2016" name="Fungal Biol.">
        <title>The genome of Xylona heveae provides a window into fungal endophytism.</title>
        <authorList>
            <person name="Gazis R."/>
            <person name="Kuo A."/>
            <person name="Riley R."/>
            <person name="LaButti K."/>
            <person name="Lipzen A."/>
            <person name="Lin J."/>
            <person name="Amirebrahimi M."/>
            <person name="Hesse C.N."/>
            <person name="Spatafora J.W."/>
            <person name="Henrissat B."/>
            <person name="Hainaut M."/>
            <person name="Grigoriev I.V."/>
            <person name="Hibbett D.S."/>
        </authorList>
    </citation>
    <scope>NUCLEOTIDE SEQUENCE [LARGE SCALE GENOMIC DNA]</scope>
    <source>
        <strain evidence="8 9">TC161</strain>
    </source>
</reference>
<evidence type="ECO:0000256" key="7">
    <source>
        <dbReference type="SAM" id="Phobius"/>
    </source>
</evidence>
<name>A0A165H0Y7_XYLHT</name>
<keyword evidence="4 7" id="KW-0472">Membrane</keyword>
<organism evidence="8 9">
    <name type="scientific">Xylona heveae (strain CBS 132557 / TC161)</name>
    <dbReference type="NCBI Taxonomy" id="1328760"/>
    <lineage>
        <taxon>Eukaryota</taxon>
        <taxon>Fungi</taxon>
        <taxon>Dikarya</taxon>
        <taxon>Ascomycota</taxon>
        <taxon>Pezizomycotina</taxon>
        <taxon>Xylonomycetes</taxon>
        <taxon>Xylonales</taxon>
        <taxon>Xylonaceae</taxon>
        <taxon>Xylona</taxon>
    </lineage>
</organism>
<evidence type="ECO:0000256" key="2">
    <source>
        <dbReference type="ARBA" id="ARBA00022692"/>
    </source>
</evidence>
<protein>
    <submittedName>
        <fullName evidence="8">Aquaporin-like protein</fullName>
    </submittedName>
</protein>
<dbReference type="PANTHER" id="PTHR47002:SF2">
    <property type="entry name" value="AQUAPORIN AQPAE.A-LIKE"/>
    <property type="match status" value="1"/>
</dbReference>
<evidence type="ECO:0000256" key="4">
    <source>
        <dbReference type="ARBA" id="ARBA00023136"/>
    </source>
</evidence>
<feature type="transmembrane region" description="Helical" evidence="7">
    <location>
        <begin position="256"/>
        <end position="277"/>
    </location>
</feature>
<dbReference type="PRINTS" id="PR00783">
    <property type="entry name" value="MINTRINSICP"/>
</dbReference>
<dbReference type="InterPro" id="IPR000425">
    <property type="entry name" value="MIP"/>
</dbReference>
<dbReference type="STRING" id="1328760.A0A165H0Y7"/>
<keyword evidence="5" id="KW-0813">Transport</keyword>
<evidence type="ECO:0000313" key="8">
    <source>
        <dbReference type="EMBL" id="KZF22849.1"/>
    </source>
</evidence>
<dbReference type="SUPFAM" id="SSF81338">
    <property type="entry name" value="Aquaporin-like"/>
    <property type="match status" value="1"/>
</dbReference>
<feature type="compositionally biased region" description="Basic residues" evidence="6">
    <location>
        <begin position="33"/>
        <end position="50"/>
    </location>
</feature>
<keyword evidence="2 5" id="KW-0812">Transmembrane</keyword>
<feature type="transmembrane region" description="Helical" evidence="7">
    <location>
        <begin position="207"/>
        <end position="229"/>
    </location>
</feature>
<evidence type="ECO:0000256" key="1">
    <source>
        <dbReference type="ARBA" id="ARBA00004141"/>
    </source>
</evidence>
<dbReference type="InParanoid" id="A0A165H0Y7"/>
<keyword evidence="3 7" id="KW-1133">Transmembrane helix</keyword>
<dbReference type="InterPro" id="IPR023271">
    <property type="entry name" value="Aquaporin-like"/>
</dbReference>
<evidence type="ECO:0000256" key="5">
    <source>
        <dbReference type="RuleBase" id="RU000477"/>
    </source>
</evidence>
<dbReference type="AlphaFoldDB" id="A0A165H0Y7"/>